<evidence type="ECO:0000256" key="6">
    <source>
        <dbReference type="ARBA" id="ARBA00023136"/>
    </source>
</evidence>
<organism evidence="9 10">
    <name type="scientific">Candidatus Gottesmanbacteria bacterium RBG_13_45_10</name>
    <dbReference type="NCBI Taxonomy" id="1798370"/>
    <lineage>
        <taxon>Bacteria</taxon>
        <taxon>Candidatus Gottesmaniibacteriota</taxon>
    </lineage>
</organism>
<dbReference type="InterPro" id="IPR010290">
    <property type="entry name" value="TM_effector"/>
</dbReference>
<evidence type="ECO:0000256" key="3">
    <source>
        <dbReference type="ARBA" id="ARBA00022475"/>
    </source>
</evidence>
<dbReference type="InterPro" id="IPR020846">
    <property type="entry name" value="MFS_dom"/>
</dbReference>
<dbReference type="SUPFAM" id="SSF103473">
    <property type="entry name" value="MFS general substrate transporter"/>
    <property type="match status" value="1"/>
</dbReference>
<dbReference type="PANTHER" id="PTHR23513:SF9">
    <property type="entry name" value="ENTEROBACTIN EXPORTER ENTS"/>
    <property type="match status" value="1"/>
</dbReference>
<evidence type="ECO:0000256" key="2">
    <source>
        <dbReference type="ARBA" id="ARBA00022448"/>
    </source>
</evidence>
<dbReference type="PANTHER" id="PTHR23513">
    <property type="entry name" value="INTEGRAL MEMBRANE EFFLUX PROTEIN-RELATED"/>
    <property type="match status" value="1"/>
</dbReference>
<protein>
    <recommendedName>
        <fullName evidence="8">Major facilitator superfamily (MFS) profile domain-containing protein</fullName>
    </recommendedName>
</protein>
<keyword evidence="3" id="KW-1003">Cell membrane</keyword>
<dbReference type="Gene3D" id="1.20.1250.20">
    <property type="entry name" value="MFS general substrate transporter like domains"/>
    <property type="match status" value="2"/>
</dbReference>
<feature type="domain" description="Major facilitator superfamily (MFS) profile" evidence="8">
    <location>
        <begin position="1"/>
        <end position="401"/>
    </location>
</feature>
<evidence type="ECO:0000256" key="7">
    <source>
        <dbReference type="SAM" id="Phobius"/>
    </source>
</evidence>
<feature type="transmembrane region" description="Helical" evidence="7">
    <location>
        <begin position="229"/>
        <end position="247"/>
    </location>
</feature>
<sequence>MAKTHDRFAALRYRDFRLLWIGLLISNIGSQMQFAAINWHIFILTHSALALGLIGLSRFIPVTIFALIGGSVADAHNRKKILLITQTALTLLSGVLAISTFTHTVTPPIIYIITALSAMALAFDTPPRQAMVPNLVDRDHISNAMSLNVMMWQISMVLGPALSGFVIGLFGIGSVYLINAFSFLAVIIALILMKTSGEIEGKPAKVSFHAMLEGLAFVKSKTMIWSTMLLDFFSSFFASATALLPIFSEKILHVGPIGYGLLYAAQSVGAVAAGYVMAHVGNIKHQGKIILASVAVYGIATIVFGFSQLFLLSFLALFIVGFGDSVSTVLRNTIRNLATPDYIRGRMTSVNMIFFLGGPQLGEFEAGVLAAFVGVPWSVALGGIGTLLVVATVFVAIPQIRTYSREE</sequence>
<dbReference type="GO" id="GO:0005886">
    <property type="term" value="C:plasma membrane"/>
    <property type="evidence" value="ECO:0007669"/>
    <property type="project" value="UniProtKB-SubCell"/>
</dbReference>
<dbReference type="Proteomes" id="UP000177268">
    <property type="component" value="Unassembled WGS sequence"/>
</dbReference>
<evidence type="ECO:0000256" key="4">
    <source>
        <dbReference type="ARBA" id="ARBA00022692"/>
    </source>
</evidence>
<keyword evidence="4 7" id="KW-0812">Transmembrane</keyword>
<comment type="subcellular location">
    <subcellularLocation>
        <location evidence="1">Cell membrane</location>
        <topology evidence="1">Multi-pass membrane protein</topology>
    </subcellularLocation>
</comment>
<feature type="transmembrane region" description="Helical" evidence="7">
    <location>
        <begin position="147"/>
        <end position="170"/>
    </location>
</feature>
<feature type="transmembrane region" description="Helical" evidence="7">
    <location>
        <begin position="48"/>
        <end position="69"/>
    </location>
</feature>
<evidence type="ECO:0000259" key="8">
    <source>
        <dbReference type="PROSITE" id="PS50850"/>
    </source>
</evidence>
<keyword evidence="2" id="KW-0813">Transport</keyword>
<reference evidence="9 10" key="1">
    <citation type="journal article" date="2016" name="Nat. Commun.">
        <title>Thousands of microbial genomes shed light on interconnected biogeochemical processes in an aquifer system.</title>
        <authorList>
            <person name="Anantharaman K."/>
            <person name="Brown C.T."/>
            <person name="Hug L.A."/>
            <person name="Sharon I."/>
            <person name="Castelle C.J."/>
            <person name="Probst A.J."/>
            <person name="Thomas B.C."/>
            <person name="Singh A."/>
            <person name="Wilkins M.J."/>
            <person name="Karaoz U."/>
            <person name="Brodie E.L."/>
            <person name="Williams K.H."/>
            <person name="Hubbard S.S."/>
            <person name="Banfield J.F."/>
        </authorList>
    </citation>
    <scope>NUCLEOTIDE SEQUENCE [LARGE SCALE GENOMIC DNA]</scope>
</reference>
<accession>A0A1F5ZHS1</accession>
<evidence type="ECO:0000313" key="10">
    <source>
        <dbReference type="Proteomes" id="UP000177268"/>
    </source>
</evidence>
<feature type="transmembrane region" description="Helical" evidence="7">
    <location>
        <begin position="108"/>
        <end position="126"/>
    </location>
</feature>
<name>A0A1F5ZHS1_9BACT</name>
<feature type="transmembrane region" description="Helical" evidence="7">
    <location>
        <begin position="289"/>
        <end position="306"/>
    </location>
</feature>
<dbReference type="Pfam" id="PF05977">
    <property type="entry name" value="MFS_3"/>
    <property type="match status" value="1"/>
</dbReference>
<gene>
    <name evidence="9" type="ORF">A2Z00_02070</name>
</gene>
<dbReference type="GO" id="GO:0022857">
    <property type="term" value="F:transmembrane transporter activity"/>
    <property type="evidence" value="ECO:0007669"/>
    <property type="project" value="InterPro"/>
</dbReference>
<comment type="caution">
    <text evidence="9">The sequence shown here is derived from an EMBL/GenBank/DDBJ whole genome shotgun (WGS) entry which is preliminary data.</text>
</comment>
<feature type="transmembrane region" description="Helical" evidence="7">
    <location>
        <begin position="379"/>
        <end position="397"/>
    </location>
</feature>
<feature type="transmembrane region" description="Helical" evidence="7">
    <location>
        <begin position="20"/>
        <end position="42"/>
    </location>
</feature>
<dbReference type="PROSITE" id="PS50850">
    <property type="entry name" value="MFS"/>
    <property type="match status" value="1"/>
</dbReference>
<dbReference type="CDD" id="cd06173">
    <property type="entry name" value="MFS_MefA_like"/>
    <property type="match status" value="1"/>
</dbReference>
<keyword evidence="6 7" id="KW-0472">Membrane</keyword>
<evidence type="ECO:0000256" key="5">
    <source>
        <dbReference type="ARBA" id="ARBA00022989"/>
    </source>
</evidence>
<dbReference type="InterPro" id="IPR036259">
    <property type="entry name" value="MFS_trans_sf"/>
</dbReference>
<proteinExistence type="predicted"/>
<evidence type="ECO:0000256" key="1">
    <source>
        <dbReference type="ARBA" id="ARBA00004651"/>
    </source>
</evidence>
<feature type="transmembrane region" description="Helical" evidence="7">
    <location>
        <begin position="259"/>
        <end position="277"/>
    </location>
</feature>
<keyword evidence="5 7" id="KW-1133">Transmembrane helix</keyword>
<feature type="transmembrane region" description="Helical" evidence="7">
    <location>
        <begin position="81"/>
        <end position="102"/>
    </location>
</feature>
<dbReference type="AlphaFoldDB" id="A0A1F5ZHS1"/>
<dbReference type="EMBL" id="MFIZ01000007">
    <property type="protein sequence ID" value="OGG11990.1"/>
    <property type="molecule type" value="Genomic_DNA"/>
</dbReference>
<dbReference type="STRING" id="1798370.A2Z00_02070"/>
<feature type="transmembrane region" description="Helical" evidence="7">
    <location>
        <begin position="176"/>
        <end position="193"/>
    </location>
</feature>
<evidence type="ECO:0000313" key="9">
    <source>
        <dbReference type="EMBL" id="OGG11990.1"/>
    </source>
</evidence>